<evidence type="ECO:0000256" key="1">
    <source>
        <dbReference type="ARBA" id="ARBA00004123"/>
    </source>
</evidence>
<feature type="compositionally biased region" description="Basic and acidic residues" evidence="6">
    <location>
        <begin position="49"/>
        <end position="66"/>
    </location>
</feature>
<keyword evidence="4" id="KW-0862">Zinc</keyword>
<gene>
    <name evidence="8" type="ORF">D9619_002217</name>
</gene>
<proteinExistence type="predicted"/>
<keyword evidence="3" id="KW-0863">Zinc-finger</keyword>
<dbReference type="OrthoDB" id="3359487at2759"/>
<keyword evidence="9" id="KW-1185">Reference proteome</keyword>
<keyword evidence="5" id="KW-0539">Nucleus</keyword>
<evidence type="ECO:0000256" key="5">
    <source>
        <dbReference type="ARBA" id="ARBA00023242"/>
    </source>
</evidence>
<dbReference type="Pfam" id="PF05699">
    <property type="entry name" value="Dimer_Tnp_hAT"/>
    <property type="match status" value="1"/>
</dbReference>
<reference evidence="8 9" key="1">
    <citation type="journal article" date="2020" name="ISME J.">
        <title>Uncovering the hidden diversity of litter-decomposition mechanisms in mushroom-forming fungi.</title>
        <authorList>
            <person name="Floudas D."/>
            <person name="Bentzer J."/>
            <person name="Ahren D."/>
            <person name="Johansson T."/>
            <person name="Persson P."/>
            <person name="Tunlid A."/>
        </authorList>
    </citation>
    <scope>NUCLEOTIDE SEQUENCE [LARGE SCALE GENOMIC DNA]</scope>
    <source>
        <strain evidence="8 9">CBS 101986</strain>
    </source>
</reference>
<evidence type="ECO:0000256" key="6">
    <source>
        <dbReference type="SAM" id="MobiDB-lite"/>
    </source>
</evidence>
<dbReference type="GO" id="GO:0005634">
    <property type="term" value="C:nucleus"/>
    <property type="evidence" value="ECO:0007669"/>
    <property type="project" value="UniProtKB-SubCell"/>
</dbReference>
<evidence type="ECO:0000313" key="8">
    <source>
        <dbReference type="EMBL" id="KAF5322646.1"/>
    </source>
</evidence>
<name>A0A8H5F3T7_9AGAR</name>
<evidence type="ECO:0000259" key="7">
    <source>
        <dbReference type="Pfam" id="PF05699"/>
    </source>
</evidence>
<sequence length="965" mass="108586">MTAPPAPLSPMPPPVVSPPADKPTVPRKRRLSATPAPEPEGPRQRRAPAARDVEVSLADKVRDPSTHTKVAAAPGKTAKKSTAAATSSATKGPVQKFFRDSIGKKAPSTKSIPSKTGPSASAVSRSSHQPSVEDVDDDEVQYVGGSLPRGSRHIMLSSDDEGDDEDVPRAHNPWRKFGSVDSDEASDEEQRTVAEDQAVTDEDGDEDGDEEEDVQIVEQPAEDEEAELKRMQAKWRSPIYAFFKPTPLIRYIKDRRVHTFECAAKSCVGSGAQPRYINRYTDKGDVSSTSNLRKHALKCFGREALTAADNTKDLEATREAVKSSKGKQAPLTAMLERAGKGKVTYSHIPHTKTEVRAACVRWVTESHRPFNIVKDDWLLYMMKTGRPNHYMPSPATVQRDVRTVFKRCREKIAKMLQEYDGELTFATDAWTSPNDKALIALTVHFELNGERVCMLLDIVEVARSHTGLNLALAFAEIIHDFGIEHKMLSVVCDNATNNDVMVDELAKTIPSFRGERSRTRCFAHIINLVAKALLRQFDLPQKKADDALDEAAEELHRLAADIESEEMVAQADDAEDADDEDGWEDMRQQMSPEEREELQKSVDPLRLVLVKLRKIAYTIKRSSTLILPRWYEILSELKLASRKMPRDVRTRWNSTFDMLDFAVDYRKAIDIITDERDMKLRKYELSDTEWDLAEELRDILKVFKDATLFFSRANSCLANVIPTMDYIDEHLATIAADSITYSVAIQAAAGVAKRLMNKYYSATDLSEVYRISMILHPRRKLSYFKKAGWEPKWIEDAEKLVRKVFKKKYQSITLPTVPAPTKQPSKKKSDNMFDNLPAISEPTDSDVGDEISRYLSTGTENVVDGGLSWWIERRKIYPRLSRMAIDYLTIPPTAVDVERVFSQGRLVLSHLRNRLAAATIRASMCVGAWSKMGYVSDKDLEAVGRLKDVEDGEEEEFDENWAKIS</sequence>
<evidence type="ECO:0000313" key="9">
    <source>
        <dbReference type="Proteomes" id="UP000567179"/>
    </source>
</evidence>
<feature type="compositionally biased region" description="Pro residues" evidence="6">
    <location>
        <begin position="1"/>
        <end position="21"/>
    </location>
</feature>
<evidence type="ECO:0000256" key="2">
    <source>
        <dbReference type="ARBA" id="ARBA00022723"/>
    </source>
</evidence>
<organism evidence="8 9">
    <name type="scientific">Psilocybe cf. subviscida</name>
    <dbReference type="NCBI Taxonomy" id="2480587"/>
    <lineage>
        <taxon>Eukaryota</taxon>
        <taxon>Fungi</taxon>
        <taxon>Dikarya</taxon>
        <taxon>Basidiomycota</taxon>
        <taxon>Agaricomycotina</taxon>
        <taxon>Agaricomycetes</taxon>
        <taxon>Agaricomycetidae</taxon>
        <taxon>Agaricales</taxon>
        <taxon>Agaricineae</taxon>
        <taxon>Strophariaceae</taxon>
        <taxon>Psilocybe</taxon>
    </lineage>
</organism>
<dbReference type="SUPFAM" id="SSF140996">
    <property type="entry name" value="Hermes dimerisation domain"/>
    <property type="match status" value="1"/>
</dbReference>
<dbReference type="AlphaFoldDB" id="A0A8H5F3T7"/>
<dbReference type="GO" id="GO:0008270">
    <property type="term" value="F:zinc ion binding"/>
    <property type="evidence" value="ECO:0007669"/>
    <property type="project" value="UniProtKB-KW"/>
</dbReference>
<feature type="region of interest" description="Disordered" evidence="6">
    <location>
        <begin position="1"/>
        <end position="215"/>
    </location>
</feature>
<accession>A0A8H5F3T7</accession>
<feature type="region of interest" description="Disordered" evidence="6">
    <location>
        <begin position="567"/>
        <end position="598"/>
    </location>
</feature>
<feature type="compositionally biased region" description="Polar residues" evidence="6">
    <location>
        <begin position="108"/>
        <end position="130"/>
    </location>
</feature>
<feature type="compositionally biased region" description="Low complexity" evidence="6">
    <location>
        <begin position="71"/>
        <end position="93"/>
    </location>
</feature>
<dbReference type="InterPro" id="IPR012337">
    <property type="entry name" value="RNaseH-like_sf"/>
</dbReference>
<dbReference type="EMBL" id="JAACJJ010000028">
    <property type="protein sequence ID" value="KAF5322646.1"/>
    <property type="molecule type" value="Genomic_DNA"/>
</dbReference>
<dbReference type="PANTHER" id="PTHR46481">
    <property type="entry name" value="ZINC FINGER BED DOMAIN-CONTAINING PROTEIN 4"/>
    <property type="match status" value="1"/>
</dbReference>
<dbReference type="SUPFAM" id="SSF53098">
    <property type="entry name" value="Ribonuclease H-like"/>
    <property type="match status" value="1"/>
</dbReference>
<feature type="compositionally biased region" description="Acidic residues" evidence="6">
    <location>
        <begin position="567"/>
        <end position="583"/>
    </location>
</feature>
<keyword evidence="2" id="KW-0479">Metal-binding</keyword>
<protein>
    <recommendedName>
        <fullName evidence="7">HAT C-terminal dimerisation domain-containing protein</fullName>
    </recommendedName>
</protein>
<dbReference type="PANTHER" id="PTHR46481:SF10">
    <property type="entry name" value="ZINC FINGER BED DOMAIN-CONTAINING PROTEIN 39"/>
    <property type="match status" value="1"/>
</dbReference>
<evidence type="ECO:0000256" key="3">
    <source>
        <dbReference type="ARBA" id="ARBA00022771"/>
    </source>
</evidence>
<dbReference type="Proteomes" id="UP000567179">
    <property type="component" value="Unassembled WGS sequence"/>
</dbReference>
<feature type="domain" description="HAT C-terminal dimerisation" evidence="7">
    <location>
        <begin position="867"/>
        <end position="929"/>
    </location>
</feature>
<dbReference type="GO" id="GO:0046983">
    <property type="term" value="F:protein dimerization activity"/>
    <property type="evidence" value="ECO:0007669"/>
    <property type="project" value="InterPro"/>
</dbReference>
<dbReference type="InterPro" id="IPR052035">
    <property type="entry name" value="ZnF_BED_domain_contain"/>
</dbReference>
<feature type="region of interest" description="Disordered" evidence="6">
    <location>
        <begin position="816"/>
        <end position="845"/>
    </location>
</feature>
<evidence type="ECO:0000256" key="4">
    <source>
        <dbReference type="ARBA" id="ARBA00022833"/>
    </source>
</evidence>
<dbReference type="InterPro" id="IPR008906">
    <property type="entry name" value="HATC_C_dom"/>
</dbReference>
<comment type="caution">
    <text evidence="8">The sequence shown here is derived from an EMBL/GenBank/DDBJ whole genome shotgun (WGS) entry which is preliminary data.</text>
</comment>
<comment type="subcellular location">
    <subcellularLocation>
        <location evidence="1">Nucleus</location>
    </subcellularLocation>
</comment>
<feature type="compositionally biased region" description="Acidic residues" evidence="6">
    <location>
        <begin position="198"/>
        <end position="215"/>
    </location>
</feature>